<dbReference type="EMBL" id="CALNXK010000034">
    <property type="protein sequence ID" value="CAH3120468.1"/>
    <property type="molecule type" value="Genomic_DNA"/>
</dbReference>
<dbReference type="Proteomes" id="UP001159405">
    <property type="component" value="Unassembled WGS sequence"/>
</dbReference>
<reference evidence="4 5" key="1">
    <citation type="submission" date="2022-05" db="EMBL/GenBank/DDBJ databases">
        <authorList>
            <consortium name="Genoscope - CEA"/>
            <person name="William W."/>
        </authorList>
    </citation>
    <scope>NUCLEOTIDE SEQUENCE [LARGE SCALE GENOMIC DNA]</scope>
</reference>
<evidence type="ECO:0000313" key="5">
    <source>
        <dbReference type="Proteomes" id="UP001159405"/>
    </source>
</evidence>
<evidence type="ECO:0000256" key="1">
    <source>
        <dbReference type="SAM" id="MobiDB-lite"/>
    </source>
</evidence>
<dbReference type="SMART" id="SM00137">
    <property type="entry name" value="MAM"/>
    <property type="match status" value="5"/>
</dbReference>
<dbReference type="SUPFAM" id="SSF49899">
    <property type="entry name" value="Concanavalin A-like lectins/glucanases"/>
    <property type="match status" value="5"/>
</dbReference>
<dbReference type="InterPro" id="IPR013320">
    <property type="entry name" value="ConA-like_dom_sf"/>
</dbReference>
<dbReference type="InterPro" id="IPR051560">
    <property type="entry name" value="MAM_domain-containing"/>
</dbReference>
<name>A0ABN8NSG8_9CNID</name>
<feature type="signal peptide" evidence="2">
    <location>
        <begin position="1"/>
        <end position="23"/>
    </location>
</feature>
<feature type="region of interest" description="Disordered" evidence="1">
    <location>
        <begin position="759"/>
        <end position="778"/>
    </location>
</feature>
<comment type="caution">
    <text evidence="4">The sequence shown here is derived from an EMBL/GenBank/DDBJ whole genome shotgun (WGS) entry which is preliminary data.</text>
</comment>
<organism evidence="4 5">
    <name type="scientific">Porites lobata</name>
    <dbReference type="NCBI Taxonomy" id="104759"/>
    <lineage>
        <taxon>Eukaryota</taxon>
        <taxon>Metazoa</taxon>
        <taxon>Cnidaria</taxon>
        <taxon>Anthozoa</taxon>
        <taxon>Hexacorallia</taxon>
        <taxon>Scleractinia</taxon>
        <taxon>Fungiina</taxon>
        <taxon>Poritidae</taxon>
        <taxon>Porites</taxon>
    </lineage>
</organism>
<dbReference type="PANTHER" id="PTHR23282">
    <property type="entry name" value="APICAL ENDOSOMAL GLYCOPROTEIN PRECURSOR"/>
    <property type="match status" value="1"/>
</dbReference>
<feature type="domain" description="MAM" evidence="3">
    <location>
        <begin position="736"/>
        <end position="924"/>
    </location>
</feature>
<accession>A0ABN8NSG8</accession>
<feature type="region of interest" description="Disordered" evidence="1">
    <location>
        <begin position="414"/>
        <end position="435"/>
    </location>
</feature>
<keyword evidence="5" id="KW-1185">Reference proteome</keyword>
<evidence type="ECO:0000313" key="4">
    <source>
        <dbReference type="EMBL" id="CAH3120468.1"/>
    </source>
</evidence>
<dbReference type="PROSITE" id="PS50060">
    <property type="entry name" value="MAM_2"/>
    <property type="match status" value="5"/>
</dbReference>
<dbReference type="Gene3D" id="2.60.120.200">
    <property type="match status" value="5"/>
</dbReference>
<sequence length="928" mass="104498">MTEFSLLRFVVVLILAFLPNAFCAPKQNPQKTEVSGNCNFDSSTLCNWHQVSEPDDKFDWSLDRDSTPSSGTGPIKDVSEKGYYAYIESSSPRKRGDKARLMTGPLKGVYCLRFAYNMHGRTIGQLNIYHVLHGSELNIWWRKGQQTIARQWKTDNVTVYGNNYYIIIEGVTGNSYTGDIAIDEISFVKGSCRGEPVPTVDEEESGKNGNVSDRCDFDLGFCDWGNDLSGVGKKPWRLSSHRDNQVPASVAARQDHGKKLGGKFVYSNRQPQQQATVSRLISRRLCGPKCLELYYFMKRFRGSELRVSKRIDSKEDRLWFTTGVGAQTEDWTRVLVDIKEEHENCYQLVFESRLSGARESVVGLDDVFTKNGSCCSIRNTPEKTEKANCDFDKGTFCNWGHSVKSSFAWSLGSGQTKSGKESGGMTGPTTDASGKGQYAYIESSEPRMKGDKAVMVSDLLSGQQCMQFKYHMYGEDVGSLSVYRRGILQWKESGNHGDQWLEGQVDLDCSIEEYHVEIEAFVGGWRGDIALDELQFTPGLCPNKTNVSAVSPTNTPVILPTPPPPYRTCTFSQSLCGWTNSLNDGGDWKIYANDTPSFNTGPHYDFDGNGFYIYMEASDLLEGQEVRLESETLRIPVCLSFSYYMYGKDVKELRLVQRNSMNNETKVVWTKKGEQGDYWNFQLQELKGEQYTISFVAVRGKSYLSDIAIDEISILDVKECKSLSGKAGKQPNPRDGNCDFDKGFCKWQNVKDNVFDWTRNSGRTPSSATGPSFDHTKGQTRPKGHYIYLEASNPRRRGDTALLLLKLEGSSFCMRFWYHMYGRAMGSLKIVHIIKQGTIKDEPADDDQPKTIEFTQGLRGSRDTRKIAWQKSGNHRNRWHQAELDLKHGKSAVHWIGIVGVIGKSYTSDMAVDDIQFTTGSCSSRRKA</sequence>
<proteinExistence type="predicted"/>
<feature type="domain" description="MAM" evidence="3">
    <location>
        <begin position="213"/>
        <end position="377"/>
    </location>
</feature>
<feature type="domain" description="MAM" evidence="3">
    <location>
        <begin position="36"/>
        <end position="194"/>
    </location>
</feature>
<evidence type="ECO:0000256" key="2">
    <source>
        <dbReference type="SAM" id="SignalP"/>
    </source>
</evidence>
<protein>
    <recommendedName>
        <fullName evidence="3">MAM domain-containing protein</fullName>
    </recommendedName>
</protein>
<feature type="compositionally biased region" description="Polar residues" evidence="1">
    <location>
        <begin position="759"/>
        <end position="770"/>
    </location>
</feature>
<dbReference type="Pfam" id="PF00629">
    <property type="entry name" value="MAM"/>
    <property type="match status" value="5"/>
</dbReference>
<feature type="domain" description="MAM" evidence="3">
    <location>
        <begin position="567"/>
        <end position="722"/>
    </location>
</feature>
<evidence type="ECO:0000259" key="3">
    <source>
        <dbReference type="PROSITE" id="PS50060"/>
    </source>
</evidence>
<dbReference type="CDD" id="cd06263">
    <property type="entry name" value="MAM"/>
    <property type="match status" value="5"/>
</dbReference>
<dbReference type="PANTHER" id="PTHR23282:SF142">
    <property type="entry name" value="MAM DOMAIN-CONTAINING PROTEIN"/>
    <property type="match status" value="1"/>
</dbReference>
<feature type="domain" description="MAM" evidence="3">
    <location>
        <begin position="387"/>
        <end position="543"/>
    </location>
</feature>
<gene>
    <name evidence="4" type="ORF">PLOB_00027932</name>
</gene>
<feature type="chain" id="PRO_5047159851" description="MAM domain-containing protein" evidence="2">
    <location>
        <begin position="24"/>
        <end position="928"/>
    </location>
</feature>
<dbReference type="InterPro" id="IPR000998">
    <property type="entry name" value="MAM_dom"/>
</dbReference>
<keyword evidence="2" id="KW-0732">Signal</keyword>